<proteinExistence type="predicted"/>
<accession>A0ABS2VXV3</accession>
<evidence type="ECO:0000259" key="1">
    <source>
        <dbReference type="PROSITE" id="PS50943"/>
    </source>
</evidence>
<evidence type="ECO:0000313" key="3">
    <source>
        <dbReference type="Proteomes" id="UP000788262"/>
    </source>
</evidence>
<reference evidence="2 3" key="1">
    <citation type="submission" date="2021-02" db="EMBL/GenBank/DDBJ databases">
        <title>Whole genome sequencing of Streptomyces actuosus VRA1.</title>
        <authorList>
            <person name="Sen G."/>
            <person name="Sen A."/>
        </authorList>
    </citation>
    <scope>NUCLEOTIDE SEQUENCE [LARGE SCALE GENOMIC DNA]</scope>
    <source>
        <strain evidence="2 3">VRA1</strain>
    </source>
</reference>
<evidence type="ECO:0000313" key="2">
    <source>
        <dbReference type="EMBL" id="MBN0047987.1"/>
    </source>
</evidence>
<dbReference type="SUPFAM" id="SSF47413">
    <property type="entry name" value="lambda repressor-like DNA-binding domains"/>
    <property type="match status" value="1"/>
</dbReference>
<organism evidence="2 3">
    <name type="scientific">Streptomyces actuosus</name>
    <dbReference type="NCBI Taxonomy" id="1885"/>
    <lineage>
        <taxon>Bacteria</taxon>
        <taxon>Bacillati</taxon>
        <taxon>Actinomycetota</taxon>
        <taxon>Actinomycetes</taxon>
        <taxon>Kitasatosporales</taxon>
        <taxon>Streptomycetaceae</taxon>
        <taxon>Streptomyces</taxon>
    </lineage>
</organism>
<sequence length="1340" mass="147115">MVDFPSRIKAAREAQGWSQQELARRLGVGQQAVSRWERGKATPSDATLGLMQTLLGLDHGRVSASTTPVGLPRLTELPFNILDEYEFESFSADLTSELSPEASVTRFGGRGEKQHGIDIRVVMPTGERVGIQCKRYAKFQPASFDAAVAELDPDSAAIDRCVLFLTVPASVKVQQRAAKLPTWEIWDADVLARKVRGLPRDAALRIVDRYFPGFREPFLGIRTPSPWETAAEAFDRFGQGDRYSHRWTLVGRSAELDALTRLAEAPTEESPLGLLIGAAGAGKSRLLKAVSQRLEEGAAMVVRIAPREPVGPEDFDLLPNDRKLVLIVDDAHEHGSGLRTLIAGVRRERPDAKILMATRPYGLPAVREALRNLGVDHSVVPTWTLTELSTTQAAALAAEALGSDMGNLATRLARAVGDCPLLLVVGAVQIRDGRLSTRLLETDEQIRREVADSFLHTATAGRVGDSSFLRGVLRAVSLLQPFRENVPSFQTALAALADQPFYELAPHLKALEDAGVLLRRGTSLRIVPDLLGDVVLSDAALMTSSGSSTGYLERAYAVIQEREPLLNALVNASRVDWQWRMDKPQTSSLVDPLWKVVTDAVQAAGPDEQMAYLPFLRQIGVFQPQRVSRLLHWLYESRPSPLVQRAMAPALEAVAHDLDYVDEASDLLWELGRNDPRTLNAHPDHALRILTQLASYEPGKAFAYQEAIIRAVARWLGSAAAQSVHSRMPLALLDPVFASEAESTIQEGWTLTIRRSAVNLDLVQNIRRQALDLLYSEYESTDPCRSAKAALSFEEVLRNSRGAGGSHVVTLLNELRDRTREIQPGPLASCAMRRAVSWDTTYGSAQGQEAAQEVIDALPASVSHEIAIALHSNWWTEVRRGDSGDYQAAGEAWDAKLHEIAMASATWTPERTWEQVESLLTQGFDVFGIGPENAHAFMDHLVDAQPGLAEVICTQVVQCPEPVQHAVLPAALRALLRETASDGVERARALVSIGQPSLARAVAIALTERRPGKKVAPDALLILSGELADHNDSVVRRLVIVAAATLSQTNHAAAVDLVTSVPIRGSADVAEEFARAVTIYRWLDWSDLAPDHASAVLAQLREVPELDGYDLQRLLSALSASHGDDVLELMMSRVEHWESALERLPTYTPLPFGWHVPLRFSDSSRRMEYLRRVQEWTAAVEAGSRAASRREHYAPEIFQAVAVTFDHEVQRLFVEWFRTGSPDQKRAAAILLQAAGNDLVWQEPAFVSEVLRTAASTSAEVLQLAGGSLHSSVTTGTRRGSPGEPYAEDVDIRDRAASIMATLEQGSVEERFYRSLKESAERMIAWAVRDDGAAPDHRTW</sequence>
<protein>
    <submittedName>
        <fullName evidence="2">XRE family transcriptional regulator</fullName>
    </submittedName>
</protein>
<dbReference type="InterPro" id="IPR001387">
    <property type="entry name" value="Cro/C1-type_HTH"/>
</dbReference>
<dbReference type="SMART" id="SM00530">
    <property type="entry name" value="HTH_XRE"/>
    <property type="match status" value="1"/>
</dbReference>
<dbReference type="Pfam" id="PF01381">
    <property type="entry name" value="HTH_3"/>
    <property type="match status" value="1"/>
</dbReference>
<dbReference type="Gene3D" id="1.10.260.40">
    <property type="entry name" value="lambda repressor-like DNA-binding domains"/>
    <property type="match status" value="1"/>
</dbReference>
<gene>
    <name evidence="2" type="ORF">JS756_28520</name>
</gene>
<keyword evidence="3" id="KW-1185">Reference proteome</keyword>
<dbReference type="Proteomes" id="UP000788262">
    <property type="component" value="Unassembled WGS sequence"/>
</dbReference>
<feature type="domain" description="HTH cro/C1-type" evidence="1">
    <location>
        <begin position="8"/>
        <end position="62"/>
    </location>
</feature>
<dbReference type="RefSeq" id="WP_205386114.1">
    <property type="nucleotide sequence ID" value="NZ_JAFFZS010000031.1"/>
</dbReference>
<dbReference type="SUPFAM" id="SSF52540">
    <property type="entry name" value="P-loop containing nucleoside triphosphate hydrolases"/>
    <property type="match status" value="1"/>
</dbReference>
<dbReference type="PROSITE" id="PS50943">
    <property type="entry name" value="HTH_CROC1"/>
    <property type="match status" value="1"/>
</dbReference>
<dbReference type="CDD" id="cd00093">
    <property type="entry name" value="HTH_XRE"/>
    <property type="match status" value="1"/>
</dbReference>
<comment type="caution">
    <text evidence="2">The sequence shown here is derived from an EMBL/GenBank/DDBJ whole genome shotgun (WGS) entry which is preliminary data.</text>
</comment>
<dbReference type="EMBL" id="JAFFZS010000031">
    <property type="protein sequence ID" value="MBN0047987.1"/>
    <property type="molecule type" value="Genomic_DNA"/>
</dbReference>
<dbReference type="InterPro" id="IPR027417">
    <property type="entry name" value="P-loop_NTPase"/>
</dbReference>
<dbReference type="InterPro" id="IPR057574">
    <property type="entry name" value="nSTAND_NTPase5_dom"/>
</dbReference>
<dbReference type="Pfam" id="PF25199">
    <property type="entry name" value="nSTAND_NTPase5"/>
    <property type="match status" value="1"/>
</dbReference>
<dbReference type="InterPro" id="IPR010982">
    <property type="entry name" value="Lambda_DNA-bd_dom_sf"/>
</dbReference>
<name>A0ABS2VXV3_STRAS</name>